<comment type="catalytic activity">
    <reaction evidence="10 11">
        <text>L-histidinol phosphate + 2-oxoglutarate = 3-(imidazol-4-yl)-2-oxopropyl phosphate + L-glutamate</text>
        <dbReference type="Rhea" id="RHEA:23744"/>
        <dbReference type="ChEBI" id="CHEBI:16810"/>
        <dbReference type="ChEBI" id="CHEBI:29985"/>
        <dbReference type="ChEBI" id="CHEBI:57766"/>
        <dbReference type="ChEBI" id="CHEBI:57980"/>
        <dbReference type="EC" id="2.6.1.9"/>
    </reaction>
</comment>
<evidence type="ECO:0000256" key="1">
    <source>
        <dbReference type="ARBA" id="ARBA00001933"/>
    </source>
</evidence>
<evidence type="ECO:0000256" key="8">
    <source>
        <dbReference type="ARBA" id="ARBA00022898"/>
    </source>
</evidence>
<evidence type="ECO:0000256" key="4">
    <source>
        <dbReference type="ARBA" id="ARBA00011738"/>
    </source>
</evidence>
<proteinExistence type="inferred from homology"/>
<keyword evidence="6 11" id="KW-0028">Amino-acid biosynthesis</keyword>
<evidence type="ECO:0000256" key="11">
    <source>
        <dbReference type="HAMAP-Rule" id="MF_01023"/>
    </source>
</evidence>
<gene>
    <name evidence="11" type="primary">hisC</name>
    <name evidence="13" type="ORF">DesU5LDRAFT_3708</name>
</gene>
<evidence type="ECO:0000256" key="10">
    <source>
        <dbReference type="ARBA" id="ARBA00047481"/>
    </source>
</evidence>
<dbReference type="InterPro" id="IPR005861">
    <property type="entry name" value="HisP_aminotrans"/>
</dbReference>
<accession>I2Q6C1</accession>
<dbReference type="HAMAP" id="MF_01023">
    <property type="entry name" value="HisC_aminotrans_2"/>
    <property type="match status" value="1"/>
</dbReference>
<comment type="pathway">
    <text evidence="2 11">Amino-acid biosynthesis; L-histidine biosynthesis; L-histidine from 5-phospho-alpha-D-ribose 1-diphosphate: step 7/9.</text>
</comment>
<comment type="cofactor">
    <cofactor evidence="1 11">
        <name>pyridoxal 5'-phosphate</name>
        <dbReference type="ChEBI" id="CHEBI:597326"/>
    </cofactor>
</comment>
<dbReference type="HOGENOM" id="CLU_017584_3_3_7"/>
<comment type="subunit">
    <text evidence="4 11">Homodimer.</text>
</comment>
<feature type="modified residue" description="N6-(pyridoxal phosphate)lysine" evidence="11">
    <location>
        <position position="228"/>
    </location>
</feature>
<dbReference type="NCBIfam" id="TIGR01141">
    <property type="entry name" value="hisC"/>
    <property type="match status" value="1"/>
</dbReference>
<name>I2Q6C1_9BACT</name>
<keyword evidence="5 11" id="KW-0032">Aminotransferase</keyword>
<organism evidence="13">
    <name type="scientific">Desulfovibrio sp. U5L</name>
    <dbReference type="NCBI Taxonomy" id="596152"/>
    <lineage>
        <taxon>Bacteria</taxon>
        <taxon>Pseudomonadati</taxon>
        <taxon>Thermodesulfobacteriota</taxon>
        <taxon>Desulfovibrionia</taxon>
        <taxon>Desulfovibrionales</taxon>
        <taxon>Desulfovibrionaceae</taxon>
        <taxon>Desulfovibrio</taxon>
    </lineage>
</organism>
<evidence type="ECO:0000256" key="7">
    <source>
        <dbReference type="ARBA" id="ARBA00022679"/>
    </source>
</evidence>
<evidence type="ECO:0000256" key="9">
    <source>
        <dbReference type="ARBA" id="ARBA00023102"/>
    </source>
</evidence>
<dbReference type="InterPro" id="IPR015424">
    <property type="entry name" value="PyrdxlP-dep_Trfase"/>
</dbReference>
<dbReference type="CDD" id="cd00609">
    <property type="entry name" value="AAT_like"/>
    <property type="match status" value="1"/>
</dbReference>
<dbReference type="Gene3D" id="3.90.1150.10">
    <property type="entry name" value="Aspartate Aminotransferase, domain 1"/>
    <property type="match status" value="1"/>
</dbReference>
<dbReference type="UniPathway" id="UPA00031">
    <property type="reaction ID" value="UER00012"/>
</dbReference>
<reference evidence="13" key="1">
    <citation type="submission" date="2011-11" db="EMBL/GenBank/DDBJ databases">
        <title>Improved High-Quality Draft sequence of Desulfovibrio sp. U5L.</title>
        <authorList>
            <consortium name="US DOE Joint Genome Institute"/>
            <person name="Lucas S."/>
            <person name="Han J."/>
            <person name="Lapidus A."/>
            <person name="Cheng J.-F."/>
            <person name="Goodwin L."/>
            <person name="Pitluck S."/>
            <person name="Peters L."/>
            <person name="Ovchinnikova G."/>
            <person name="Held B."/>
            <person name="Detter J.C."/>
            <person name="Han C."/>
            <person name="Tapia R."/>
            <person name="Land M."/>
            <person name="Hauser L."/>
            <person name="Kyrpides N."/>
            <person name="Ivanova N."/>
            <person name="Pagani I."/>
            <person name="Gabster J."/>
            <person name="Walker C."/>
            <person name="Stolyar S."/>
            <person name="Stahl D."/>
            <person name="Arkin A."/>
            <person name="Dehal P."/>
            <person name="Hazen T."/>
            <person name="Woyke T."/>
        </authorList>
    </citation>
    <scope>NUCLEOTIDE SEQUENCE [LARGE SCALE GENOMIC DNA]</scope>
    <source>
        <strain evidence="13">U5L</strain>
    </source>
</reference>
<dbReference type="STRING" id="596152.DesU5LDRAFT_3708"/>
<dbReference type="InterPro" id="IPR015422">
    <property type="entry name" value="PyrdxlP-dep_Trfase_small"/>
</dbReference>
<dbReference type="InterPro" id="IPR015421">
    <property type="entry name" value="PyrdxlP-dep_Trfase_major"/>
</dbReference>
<dbReference type="EMBL" id="JH600068">
    <property type="protein sequence ID" value="EIG55327.1"/>
    <property type="molecule type" value="Genomic_DNA"/>
</dbReference>
<keyword evidence="9 11" id="KW-0368">Histidine biosynthesis</keyword>
<evidence type="ECO:0000256" key="5">
    <source>
        <dbReference type="ARBA" id="ARBA00022576"/>
    </source>
</evidence>
<evidence type="ECO:0000256" key="6">
    <source>
        <dbReference type="ARBA" id="ARBA00022605"/>
    </source>
</evidence>
<dbReference type="PANTHER" id="PTHR43643">
    <property type="entry name" value="HISTIDINOL-PHOSPHATE AMINOTRANSFERASE 2"/>
    <property type="match status" value="1"/>
</dbReference>
<feature type="domain" description="Aminotransferase class I/classII large" evidence="12">
    <location>
        <begin position="34"/>
        <end position="362"/>
    </location>
</feature>
<dbReference type="AlphaFoldDB" id="I2Q6C1"/>
<sequence>MQPTDRIREDVREFTPYAPGLSMEEIKERYGLARVVKLASNENPLGASPLVKRVLARKADMVFRYPRAGNPALVAALAEAHGVPRGCVVAGNGSDEIIDLLVRVTCRPGVDNVVAFAPCFSIYVQQTRLCGVTLRQPPLGPDFAFDLPALAGACDEKTALVFLTNPDNPSGHAVPAEEVVALAKSLPPRALLVVDEAYVEFADPEADHSMLPRWGQCDNVVVLRTFSKLYGLAGLRLGLGVMPEWLADYLLRVRLPFSVNLLAEAAGIAALEDTPFKQATLDTVFRGRRLLSEKLAGLGCRVYPSKANFLMFAPPAPQCGAADVFEALLKRGIIIRALKSYGLPELLRVSIGNDEENDLFLAAMKDIVENGF</sequence>
<dbReference type="GO" id="GO:0000105">
    <property type="term" value="P:L-histidine biosynthetic process"/>
    <property type="evidence" value="ECO:0007669"/>
    <property type="project" value="UniProtKB-UniRule"/>
</dbReference>
<dbReference type="GO" id="GO:0030170">
    <property type="term" value="F:pyridoxal phosphate binding"/>
    <property type="evidence" value="ECO:0007669"/>
    <property type="project" value="InterPro"/>
</dbReference>
<dbReference type="OrthoDB" id="9813612at2"/>
<evidence type="ECO:0000256" key="3">
    <source>
        <dbReference type="ARBA" id="ARBA00007970"/>
    </source>
</evidence>
<dbReference type="InterPro" id="IPR004839">
    <property type="entry name" value="Aminotransferase_I/II_large"/>
</dbReference>
<dbReference type="GO" id="GO:0004400">
    <property type="term" value="F:histidinol-phosphate transaminase activity"/>
    <property type="evidence" value="ECO:0007669"/>
    <property type="project" value="UniProtKB-UniRule"/>
</dbReference>
<comment type="similarity">
    <text evidence="3 11">Belongs to the class-II pyridoxal-phosphate-dependent aminotransferase family. Histidinol-phosphate aminotransferase subfamily.</text>
</comment>
<keyword evidence="7 11" id="KW-0808">Transferase</keyword>
<dbReference type="InterPro" id="IPR050106">
    <property type="entry name" value="HistidinolP_aminotransfase"/>
</dbReference>
<dbReference type="Gene3D" id="3.40.640.10">
    <property type="entry name" value="Type I PLP-dependent aspartate aminotransferase-like (Major domain)"/>
    <property type="match status" value="1"/>
</dbReference>
<keyword evidence="8 11" id="KW-0663">Pyridoxal phosphate</keyword>
<dbReference type="EC" id="2.6.1.9" evidence="11"/>
<evidence type="ECO:0000256" key="2">
    <source>
        <dbReference type="ARBA" id="ARBA00005011"/>
    </source>
</evidence>
<evidence type="ECO:0000259" key="12">
    <source>
        <dbReference type="Pfam" id="PF00155"/>
    </source>
</evidence>
<dbReference type="PANTHER" id="PTHR43643:SF6">
    <property type="entry name" value="HISTIDINOL-PHOSPHATE AMINOTRANSFERASE"/>
    <property type="match status" value="1"/>
</dbReference>
<evidence type="ECO:0000313" key="13">
    <source>
        <dbReference type="EMBL" id="EIG55327.1"/>
    </source>
</evidence>
<dbReference type="SUPFAM" id="SSF53383">
    <property type="entry name" value="PLP-dependent transferases"/>
    <property type="match status" value="1"/>
</dbReference>
<protein>
    <recommendedName>
        <fullName evidence="11">Histidinol-phosphate aminotransferase</fullName>
        <ecNumber evidence="11">2.6.1.9</ecNumber>
    </recommendedName>
    <alternativeName>
        <fullName evidence="11">Imidazole acetol-phosphate transaminase</fullName>
    </alternativeName>
</protein>
<dbReference type="eggNOG" id="COG0079">
    <property type="taxonomic scope" value="Bacteria"/>
</dbReference>
<dbReference type="Pfam" id="PF00155">
    <property type="entry name" value="Aminotran_1_2"/>
    <property type="match status" value="1"/>
</dbReference>